<sequence length="902" mass="96834">MSVDILYNEVALRSLKRQQLVQLCKKYGLRASGKNVELISRLQEYGASLSAEERDAADETTITTKEIDEMRDSSDDSSSSSDDDDNMNDQAHAEIHRDSTSSRRPSSDKHYASRTTHNQPKLSLGNDSWELLKGDINNDEQPVQTSHIDQNGSVSSWKSARNGGRQVAETPDIAEGSLCSLKRKASSKLPLDKSTRSVVHEEEATPSSKPKSPAPSVGVPKRHGHMLASTAPSTIRMVSGPRNLRDQEDQSSQQMQQSGVHAIADEGNESSFRDSPKMKKSALTSFCKYPVKGSPSVMHQSTTPALGSSRTTKAEPPLEGLSQPAMPMDSNDDDEDEDDRPIPGAFPTPPSKRKQPFIFGSNLDTAGISNDQFGLAGYAVLEEMNRKLQARGIASIGQTLNKEEVLQQRSKEGRSWTGSMGGKNGPKGRFEDAHARQFARKTAKTNIEKIASTDNLLRRATERSQREGQMTPGKRKASDMNRDDDDSAPLAPTMSSTSDFGLMFADALLEDSPRVKRMRVTSGQGRSNTTHAPASGGPSGPIGDAPKSRLGFLTASANSLKATVSALQRRLSSGADHAMPVAQKTNSPSTSRPIAKSRSHHGLLSMTAPRHPATDSTVGSDTLTRNFDSSGPNFPSRTSSYLGVSSTPQTGLSLAYDLHVRKSKSSLAPLTAPARNASSTGSKAYLASNRNSTANAPTNRPGFSHNSSLGYQYRRSDRPAPPAPVTTAFPSIDSPHRALTSTAPEGSVLPMRTPRPLPIPPVGIVRSQSSNLLRPTASSLARMQATVQPPSLRTSTPRTVAMSQQRTPFSRGNSASSLGAAASRVGAPNGTPHKKAGYLVPKSPHRLAMEKHTAAGRVIGTSGGIASAYKSKTSAASLAMSQKQREIEERRRARAHEGMPLF</sequence>
<keyword evidence="2" id="KW-1185">Reference proteome</keyword>
<dbReference type="Proteomes" id="UP001230649">
    <property type="component" value="Unassembled WGS sequence"/>
</dbReference>
<proteinExistence type="predicted"/>
<protein>
    <submittedName>
        <fullName evidence="1">Uncharacterized protein</fullName>
    </submittedName>
</protein>
<accession>A0ACC2X160</accession>
<comment type="caution">
    <text evidence="1">The sequence shown here is derived from an EMBL/GenBank/DDBJ whole genome shotgun (WGS) entry which is preliminary data.</text>
</comment>
<dbReference type="EMBL" id="JASBWS010000002">
    <property type="protein sequence ID" value="KAJ9117305.1"/>
    <property type="molecule type" value="Genomic_DNA"/>
</dbReference>
<reference evidence="1" key="1">
    <citation type="submission" date="2023-04" db="EMBL/GenBank/DDBJ databases">
        <title>Draft Genome sequencing of Naganishia species isolated from polar environments using Oxford Nanopore Technology.</title>
        <authorList>
            <person name="Leo P."/>
            <person name="Venkateswaran K."/>
        </authorList>
    </citation>
    <scope>NUCLEOTIDE SEQUENCE</scope>
    <source>
        <strain evidence="1">MNA-CCFEE 5262</strain>
    </source>
</reference>
<gene>
    <name evidence="1" type="ORF">QFC20_000452</name>
</gene>
<evidence type="ECO:0000313" key="2">
    <source>
        <dbReference type="Proteomes" id="UP001230649"/>
    </source>
</evidence>
<organism evidence="1 2">
    <name type="scientific">Naganishia adeliensis</name>
    <dbReference type="NCBI Taxonomy" id="92952"/>
    <lineage>
        <taxon>Eukaryota</taxon>
        <taxon>Fungi</taxon>
        <taxon>Dikarya</taxon>
        <taxon>Basidiomycota</taxon>
        <taxon>Agaricomycotina</taxon>
        <taxon>Tremellomycetes</taxon>
        <taxon>Filobasidiales</taxon>
        <taxon>Filobasidiaceae</taxon>
        <taxon>Naganishia</taxon>
    </lineage>
</organism>
<name>A0ACC2X160_9TREE</name>
<evidence type="ECO:0000313" key="1">
    <source>
        <dbReference type="EMBL" id="KAJ9117305.1"/>
    </source>
</evidence>